<dbReference type="SUPFAM" id="SSF53850">
    <property type="entry name" value="Periplasmic binding protein-like II"/>
    <property type="match status" value="1"/>
</dbReference>
<reference evidence="6 7" key="1">
    <citation type="journal article" date="2020" name="Proc. Natl. Acad. Sci. U.S.A.">
        <title>Ecological drivers of bacterial community assembly in synthetic phycospheres.</title>
        <authorList>
            <person name="Fu H."/>
            <person name="Uchimiya M."/>
            <person name="Gore J."/>
            <person name="Moran M.A."/>
        </authorList>
    </citation>
    <scope>NUCLEOTIDE SEQUENCE [LARGE SCALE GENOMIC DNA]</scope>
    <source>
        <strain evidence="6">HF-Din03</strain>
    </source>
</reference>
<feature type="domain" description="HTH lysR-type" evidence="5">
    <location>
        <begin position="9"/>
        <end position="65"/>
    </location>
</feature>
<dbReference type="InterPro" id="IPR058163">
    <property type="entry name" value="LysR-type_TF_proteobact-type"/>
</dbReference>
<evidence type="ECO:0000313" key="6">
    <source>
        <dbReference type="EMBL" id="NVK96600.1"/>
    </source>
</evidence>
<dbReference type="GO" id="GO:0006351">
    <property type="term" value="P:DNA-templated transcription"/>
    <property type="evidence" value="ECO:0007669"/>
    <property type="project" value="TreeGrafter"/>
</dbReference>
<dbReference type="InterPro" id="IPR000847">
    <property type="entry name" value="LysR_HTH_N"/>
</dbReference>
<dbReference type="PANTHER" id="PTHR30537:SF3">
    <property type="entry name" value="TRANSCRIPTIONAL REGULATORY PROTEIN"/>
    <property type="match status" value="1"/>
</dbReference>
<evidence type="ECO:0000259" key="5">
    <source>
        <dbReference type="PROSITE" id="PS50931"/>
    </source>
</evidence>
<dbReference type="RefSeq" id="WP_011045979.1">
    <property type="nucleotide sequence ID" value="NZ_CP076685.1"/>
</dbReference>
<keyword evidence="2" id="KW-0805">Transcription regulation</keyword>
<comment type="similarity">
    <text evidence="1">Belongs to the LysR transcriptional regulatory family.</text>
</comment>
<dbReference type="PRINTS" id="PR00039">
    <property type="entry name" value="HTHLYSR"/>
</dbReference>
<dbReference type="Pfam" id="PF03466">
    <property type="entry name" value="LysR_substrate"/>
    <property type="match status" value="1"/>
</dbReference>
<keyword evidence="4" id="KW-0804">Transcription</keyword>
<evidence type="ECO:0000256" key="2">
    <source>
        <dbReference type="ARBA" id="ARBA00023015"/>
    </source>
</evidence>
<comment type="caution">
    <text evidence="6">The sequence shown here is derived from an EMBL/GenBank/DDBJ whole genome shotgun (WGS) entry which is preliminary data.</text>
</comment>
<evidence type="ECO:0000256" key="1">
    <source>
        <dbReference type="ARBA" id="ARBA00009437"/>
    </source>
</evidence>
<dbReference type="Gene3D" id="3.40.190.290">
    <property type="match status" value="1"/>
</dbReference>
<dbReference type="InterPro" id="IPR036390">
    <property type="entry name" value="WH_DNA-bd_sf"/>
</dbReference>
<dbReference type="Proteomes" id="UP000565723">
    <property type="component" value="Unassembled WGS sequence"/>
</dbReference>
<dbReference type="SUPFAM" id="SSF46785">
    <property type="entry name" value="Winged helix' DNA-binding domain"/>
    <property type="match status" value="1"/>
</dbReference>
<accession>A0A850LFR2</accession>
<dbReference type="InterPro" id="IPR036388">
    <property type="entry name" value="WH-like_DNA-bd_sf"/>
</dbReference>
<evidence type="ECO:0000256" key="3">
    <source>
        <dbReference type="ARBA" id="ARBA00023125"/>
    </source>
</evidence>
<name>A0A850LFR2_9RHOB</name>
<proteinExistence type="inferred from homology"/>
<dbReference type="OMA" id="VEVWIAM"/>
<dbReference type="Gene3D" id="1.10.10.10">
    <property type="entry name" value="Winged helix-like DNA-binding domain superfamily/Winged helix DNA-binding domain"/>
    <property type="match status" value="1"/>
</dbReference>
<evidence type="ECO:0000313" key="7">
    <source>
        <dbReference type="Proteomes" id="UP000565723"/>
    </source>
</evidence>
<dbReference type="PANTHER" id="PTHR30537">
    <property type="entry name" value="HTH-TYPE TRANSCRIPTIONAL REGULATOR"/>
    <property type="match status" value="1"/>
</dbReference>
<dbReference type="InterPro" id="IPR005119">
    <property type="entry name" value="LysR_subst-bd"/>
</dbReference>
<dbReference type="EMBL" id="JABXIY010000015">
    <property type="protein sequence ID" value="NVK96600.1"/>
    <property type="molecule type" value="Genomic_DNA"/>
</dbReference>
<dbReference type="GO" id="GO:0003700">
    <property type="term" value="F:DNA-binding transcription factor activity"/>
    <property type="evidence" value="ECO:0007669"/>
    <property type="project" value="InterPro"/>
</dbReference>
<sequence>MDELSDIGDWSLIQSFLAVAETGSLSAAARQLDRSQPTLGRHVQALEQALGLSLFDRHARGLKLSADGARILPLAQQAHRAMTAISVTAAGQSQSLAGTVRITASVFASHHILPPILADIRAAEPAIELELVPSDTTENLLFRAADIAVRMYRPRQVDIVARHIGDVPLCACAATSYLERKGRPTRAEDLLDFDLVGYDADPIIVKTMQALGWPVTRHSFAMRCDNQSAYWQLIRAGCGIGFGQRSIVAADPLVEVLPFELPVPPLEMWLAAPQAMRLTPRIRRVWDLLAAGLLAAPL</sequence>
<dbReference type="PROSITE" id="PS50931">
    <property type="entry name" value="HTH_LYSR"/>
    <property type="match status" value="1"/>
</dbReference>
<dbReference type="Pfam" id="PF00126">
    <property type="entry name" value="HTH_1"/>
    <property type="match status" value="1"/>
</dbReference>
<dbReference type="GO" id="GO:0043565">
    <property type="term" value="F:sequence-specific DNA binding"/>
    <property type="evidence" value="ECO:0007669"/>
    <property type="project" value="TreeGrafter"/>
</dbReference>
<keyword evidence="3" id="KW-0238">DNA-binding</keyword>
<gene>
    <name evidence="6" type="ORF">HW564_06700</name>
</gene>
<organism evidence="6 7">
    <name type="scientific">Ruegeria pomeroyi</name>
    <dbReference type="NCBI Taxonomy" id="89184"/>
    <lineage>
        <taxon>Bacteria</taxon>
        <taxon>Pseudomonadati</taxon>
        <taxon>Pseudomonadota</taxon>
        <taxon>Alphaproteobacteria</taxon>
        <taxon>Rhodobacterales</taxon>
        <taxon>Roseobacteraceae</taxon>
        <taxon>Ruegeria</taxon>
    </lineage>
</organism>
<evidence type="ECO:0000256" key="4">
    <source>
        <dbReference type="ARBA" id="ARBA00023163"/>
    </source>
</evidence>
<protein>
    <submittedName>
        <fullName evidence="6">LysR family transcriptional regulator</fullName>
    </submittedName>
</protein>
<dbReference type="AlphaFoldDB" id="A0A850LFR2"/>